<sequence length="113" mass="12067">MPLATGVADVQRDAASQKGVANVPGVTASNKGVQTLPKDAANHKGVADVRRGCRLPQRCQRRCQMMSLVTKVSQTLLADAASQKKCRRTAHGMPLAKTLSQTAQFNSHITEKA</sequence>
<organism evidence="1 2">
    <name type="scientific">Dreissena polymorpha</name>
    <name type="common">Zebra mussel</name>
    <name type="synonym">Mytilus polymorpha</name>
    <dbReference type="NCBI Taxonomy" id="45954"/>
    <lineage>
        <taxon>Eukaryota</taxon>
        <taxon>Metazoa</taxon>
        <taxon>Spiralia</taxon>
        <taxon>Lophotrochozoa</taxon>
        <taxon>Mollusca</taxon>
        <taxon>Bivalvia</taxon>
        <taxon>Autobranchia</taxon>
        <taxon>Heteroconchia</taxon>
        <taxon>Euheterodonta</taxon>
        <taxon>Imparidentia</taxon>
        <taxon>Neoheterodontei</taxon>
        <taxon>Myida</taxon>
        <taxon>Dreissenoidea</taxon>
        <taxon>Dreissenidae</taxon>
        <taxon>Dreissena</taxon>
    </lineage>
</organism>
<dbReference type="EMBL" id="JAIWYP010000009">
    <property type="protein sequence ID" value="KAH3776324.1"/>
    <property type="molecule type" value="Genomic_DNA"/>
</dbReference>
<reference evidence="1" key="1">
    <citation type="journal article" date="2019" name="bioRxiv">
        <title>The Genome of the Zebra Mussel, Dreissena polymorpha: A Resource for Invasive Species Research.</title>
        <authorList>
            <person name="McCartney M.A."/>
            <person name="Auch B."/>
            <person name="Kono T."/>
            <person name="Mallez S."/>
            <person name="Zhang Y."/>
            <person name="Obille A."/>
            <person name="Becker A."/>
            <person name="Abrahante J.E."/>
            <person name="Garbe J."/>
            <person name="Badalamenti J.P."/>
            <person name="Herman A."/>
            <person name="Mangelson H."/>
            <person name="Liachko I."/>
            <person name="Sullivan S."/>
            <person name="Sone E.D."/>
            <person name="Koren S."/>
            <person name="Silverstein K.A.T."/>
            <person name="Beckman K.B."/>
            <person name="Gohl D.M."/>
        </authorList>
    </citation>
    <scope>NUCLEOTIDE SEQUENCE</scope>
    <source>
        <strain evidence="1">Duluth1</strain>
        <tissue evidence="1">Whole animal</tissue>
    </source>
</reference>
<accession>A0A9D4EC66</accession>
<proteinExistence type="predicted"/>
<protein>
    <submittedName>
        <fullName evidence="1">Uncharacterized protein</fullName>
    </submittedName>
</protein>
<gene>
    <name evidence="1" type="ORF">DPMN_177746</name>
</gene>
<name>A0A9D4EC66_DREPO</name>
<keyword evidence="2" id="KW-1185">Reference proteome</keyword>
<evidence type="ECO:0000313" key="2">
    <source>
        <dbReference type="Proteomes" id="UP000828390"/>
    </source>
</evidence>
<dbReference type="Proteomes" id="UP000828390">
    <property type="component" value="Unassembled WGS sequence"/>
</dbReference>
<reference evidence="1" key="2">
    <citation type="submission" date="2020-11" db="EMBL/GenBank/DDBJ databases">
        <authorList>
            <person name="McCartney M.A."/>
            <person name="Auch B."/>
            <person name="Kono T."/>
            <person name="Mallez S."/>
            <person name="Becker A."/>
            <person name="Gohl D.M."/>
            <person name="Silverstein K.A.T."/>
            <person name="Koren S."/>
            <person name="Bechman K.B."/>
            <person name="Herman A."/>
            <person name="Abrahante J.E."/>
            <person name="Garbe J."/>
        </authorList>
    </citation>
    <scope>NUCLEOTIDE SEQUENCE</scope>
    <source>
        <strain evidence="1">Duluth1</strain>
        <tissue evidence="1">Whole animal</tissue>
    </source>
</reference>
<comment type="caution">
    <text evidence="1">The sequence shown here is derived from an EMBL/GenBank/DDBJ whole genome shotgun (WGS) entry which is preliminary data.</text>
</comment>
<evidence type="ECO:0000313" key="1">
    <source>
        <dbReference type="EMBL" id="KAH3776324.1"/>
    </source>
</evidence>
<dbReference type="AlphaFoldDB" id="A0A9D4EC66"/>